<organism evidence="1 2">
    <name type="scientific">Dictyostelium discoideum</name>
    <name type="common">Social amoeba</name>
    <dbReference type="NCBI Taxonomy" id="44689"/>
    <lineage>
        <taxon>Eukaryota</taxon>
        <taxon>Amoebozoa</taxon>
        <taxon>Evosea</taxon>
        <taxon>Eumycetozoa</taxon>
        <taxon>Dictyostelia</taxon>
        <taxon>Dictyosteliales</taxon>
        <taxon>Dictyosteliaceae</taxon>
        <taxon>Dictyostelium</taxon>
    </lineage>
</organism>
<dbReference type="PaxDb" id="44689-DDB0216253"/>
<evidence type="ECO:0000313" key="2">
    <source>
        <dbReference type="Proteomes" id="UP000002195"/>
    </source>
</evidence>
<sequence>MSSINPSLYNDNGEYCSKVIVTKAIKIRDLDQIPQTILALAATNNGANYDYASPNYITNARKRFKARLNRNPIWYPKMGDTAAIFFARSDQAGWDIRAEVDEAILYTQKQYPHIDINYAVLTPVNTHDLVDMNLIAQLFAEDDAAAAAAANQPNQPNQGQ</sequence>
<dbReference type="KEGG" id="ddi:DDB_G0280543"/>
<dbReference type="AlphaFoldDB" id="Q54V27"/>
<dbReference type="dictyBase" id="DDB_G0280543">
    <property type="gene designation" value="lmcA"/>
</dbReference>
<protein>
    <submittedName>
        <fullName evidence="1">Uncharacterized protein</fullName>
    </submittedName>
</protein>
<accession>Q54V27</accession>
<dbReference type="HOGENOM" id="CLU_1655429_0_0_1"/>
<comment type="caution">
    <text evidence="1">The sequence shown here is derived from an EMBL/GenBank/DDBJ whole genome shotgun (WGS) entry which is preliminary data.</text>
</comment>
<proteinExistence type="predicted"/>
<dbReference type="InParanoid" id="Q54V27"/>
<reference evidence="1 2" key="1">
    <citation type="journal article" date="2005" name="Nature">
        <title>The genome of the social amoeba Dictyostelium discoideum.</title>
        <authorList>
            <consortium name="The Dictyostelium discoideum Sequencing Consortium"/>
            <person name="Eichinger L."/>
            <person name="Pachebat J.A."/>
            <person name="Glockner G."/>
            <person name="Rajandream M.A."/>
            <person name="Sucgang R."/>
            <person name="Berriman M."/>
            <person name="Song J."/>
            <person name="Olsen R."/>
            <person name="Szafranski K."/>
            <person name="Xu Q."/>
            <person name="Tunggal B."/>
            <person name="Kummerfeld S."/>
            <person name="Madera M."/>
            <person name="Konfortov B.A."/>
            <person name="Rivero F."/>
            <person name="Bankier A.T."/>
            <person name="Lehmann R."/>
            <person name="Hamlin N."/>
            <person name="Davies R."/>
            <person name="Gaudet P."/>
            <person name="Fey P."/>
            <person name="Pilcher K."/>
            <person name="Chen G."/>
            <person name="Saunders D."/>
            <person name="Sodergren E."/>
            <person name="Davis P."/>
            <person name="Kerhornou A."/>
            <person name="Nie X."/>
            <person name="Hall N."/>
            <person name="Anjard C."/>
            <person name="Hemphill L."/>
            <person name="Bason N."/>
            <person name="Farbrother P."/>
            <person name="Desany B."/>
            <person name="Just E."/>
            <person name="Morio T."/>
            <person name="Rost R."/>
            <person name="Churcher C."/>
            <person name="Cooper J."/>
            <person name="Haydock S."/>
            <person name="van Driessche N."/>
            <person name="Cronin A."/>
            <person name="Goodhead I."/>
            <person name="Muzny D."/>
            <person name="Mourier T."/>
            <person name="Pain A."/>
            <person name="Lu M."/>
            <person name="Harper D."/>
            <person name="Lindsay R."/>
            <person name="Hauser H."/>
            <person name="James K."/>
            <person name="Quiles M."/>
            <person name="Madan Babu M."/>
            <person name="Saito T."/>
            <person name="Buchrieser C."/>
            <person name="Wardroper A."/>
            <person name="Felder M."/>
            <person name="Thangavelu M."/>
            <person name="Johnson D."/>
            <person name="Knights A."/>
            <person name="Loulseged H."/>
            <person name="Mungall K."/>
            <person name="Oliver K."/>
            <person name="Price C."/>
            <person name="Quail M.A."/>
            <person name="Urushihara H."/>
            <person name="Hernandez J."/>
            <person name="Rabbinowitsch E."/>
            <person name="Steffen D."/>
            <person name="Sanders M."/>
            <person name="Ma J."/>
            <person name="Kohara Y."/>
            <person name="Sharp S."/>
            <person name="Simmonds M."/>
            <person name="Spiegler S."/>
            <person name="Tivey A."/>
            <person name="Sugano S."/>
            <person name="White B."/>
            <person name="Walker D."/>
            <person name="Woodward J."/>
            <person name="Winckler T."/>
            <person name="Tanaka Y."/>
            <person name="Shaulsky G."/>
            <person name="Schleicher M."/>
            <person name="Weinstock G."/>
            <person name="Rosenthal A."/>
            <person name="Cox E.C."/>
            <person name="Chisholm R.L."/>
            <person name="Gibbs R."/>
            <person name="Loomis W.F."/>
            <person name="Platzer M."/>
            <person name="Kay R.R."/>
            <person name="Williams J."/>
            <person name="Dear P.H."/>
            <person name="Noegel A.A."/>
            <person name="Barrell B."/>
            <person name="Kuspa A."/>
        </authorList>
    </citation>
    <scope>NUCLEOTIDE SEQUENCE [LARGE SCALE GENOMIC DNA]</scope>
    <source>
        <strain evidence="1 2">AX4</strain>
    </source>
</reference>
<gene>
    <name evidence="1" type="primary">lmcA</name>
    <name evidence="1" type="ORF">DDB_G0280543</name>
</gene>
<name>Q54V27_DICDI</name>
<dbReference type="VEuPathDB" id="AmoebaDB:DDB_G0280543"/>
<evidence type="ECO:0000313" key="1">
    <source>
        <dbReference type="EMBL" id="EAL67073.1"/>
    </source>
</evidence>
<dbReference type="Proteomes" id="UP000002195">
    <property type="component" value="Unassembled WGS sequence"/>
</dbReference>
<keyword evidence="2" id="KW-1185">Reference proteome</keyword>
<dbReference type="RefSeq" id="XP_641104.1">
    <property type="nucleotide sequence ID" value="XM_636012.1"/>
</dbReference>
<dbReference type="EMBL" id="AAFI02000037">
    <property type="protein sequence ID" value="EAL67073.1"/>
    <property type="molecule type" value="Genomic_DNA"/>
</dbReference>
<dbReference type="GeneID" id="8622663"/>